<evidence type="ECO:0000256" key="6">
    <source>
        <dbReference type="ARBA" id="ARBA00023315"/>
    </source>
</evidence>
<dbReference type="NCBIfam" id="TIGR02406">
    <property type="entry name" value="ectoine_EctA"/>
    <property type="match status" value="1"/>
</dbReference>
<evidence type="ECO:0000256" key="1">
    <source>
        <dbReference type="ARBA" id="ARBA00004978"/>
    </source>
</evidence>
<evidence type="ECO:0000256" key="7">
    <source>
        <dbReference type="ARBA" id="ARBA00048924"/>
    </source>
</evidence>
<dbReference type="Gene3D" id="3.40.630.30">
    <property type="match status" value="1"/>
</dbReference>
<dbReference type="SUPFAM" id="SSF55729">
    <property type="entry name" value="Acyl-CoA N-acyltransferases (Nat)"/>
    <property type="match status" value="1"/>
</dbReference>
<protein>
    <recommendedName>
        <fullName evidence="4 8">L-2,4-diaminobutyric acid acetyltransferase</fullName>
        <shortName evidence="8">DABA acetyltransferase</shortName>
        <ecNumber evidence="3 8">2.3.1.178</ecNumber>
    </recommendedName>
</protein>
<comment type="pathway">
    <text evidence="1 8">Amine and polyamine biosynthesis; ectoine biosynthesis; L-ectoine from L-aspartate 4-semialdehyde: step 2/3.</text>
</comment>
<reference evidence="11" key="1">
    <citation type="journal article" date="2019" name="Int. J. Syst. Evol. Microbiol.">
        <title>The Global Catalogue of Microorganisms (GCM) 10K type strain sequencing project: providing services to taxonomists for standard genome sequencing and annotation.</title>
        <authorList>
            <consortium name="The Broad Institute Genomics Platform"/>
            <consortium name="The Broad Institute Genome Sequencing Center for Infectious Disease"/>
            <person name="Wu L."/>
            <person name="Ma J."/>
        </authorList>
    </citation>
    <scope>NUCLEOTIDE SEQUENCE [LARGE SCALE GENOMIC DNA]</scope>
    <source>
        <strain evidence="11">JCM 30774</strain>
    </source>
</reference>
<dbReference type="InterPro" id="IPR016181">
    <property type="entry name" value="Acyl_CoA_acyltransferase"/>
</dbReference>
<evidence type="ECO:0000256" key="8">
    <source>
        <dbReference type="RuleBase" id="RU365045"/>
    </source>
</evidence>
<dbReference type="CDD" id="cd04301">
    <property type="entry name" value="NAT_SF"/>
    <property type="match status" value="1"/>
</dbReference>
<dbReference type="EC" id="2.3.1.178" evidence="3 8"/>
<dbReference type="RefSeq" id="WP_377364941.1">
    <property type="nucleotide sequence ID" value="NZ_JBHTMN010000003.1"/>
</dbReference>
<name>A0ABW4AY78_9GAMM</name>
<dbReference type="InterPro" id="IPR012772">
    <property type="entry name" value="Ectoine_EctA"/>
</dbReference>
<evidence type="ECO:0000256" key="4">
    <source>
        <dbReference type="ARBA" id="ARBA00017935"/>
    </source>
</evidence>
<comment type="caution">
    <text evidence="10">The sequence shown here is derived from an EMBL/GenBank/DDBJ whole genome shotgun (WGS) entry which is preliminary data.</text>
</comment>
<accession>A0ABW4AY78</accession>
<evidence type="ECO:0000313" key="10">
    <source>
        <dbReference type="EMBL" id="MFD1382200.1"/>
    </source>
</evidence>
<proteinExistence type="inferred from homology"/>
<sequence length="168" mass="18706">MESNEIILRKPTAEDGIDVFDLVERCAPLDPNSSYCNLLQCSHFSDTAVAAEKQGELVGFVSGYQIPARQEPTWFVWQVAVDAKARGLGLAKKMVAEVLNRADMQSVKYIETTITPDNEASWALFRSLAKQLDAPLEDSVMFDETKHFKGRHGTEHLVRIGPFNLAGH</sequence>
<keyword evidence="11" id="KW-1185">Reference proteome</keyword>
<comment type="function">
    <text evidence="8">Catalyzes the acetylation of L-2,4-diaminobutyrate (DABA) to gamma-N-acetyl-alpha,gamma-diaminobutyric acid (ADABA) with acetyl coenzyme A.</text>
</comment>
<evidence type="ECO:0000256" key="5">
    <source>
        <dbReference type="ARBA" id="ARBA00022679"/>
    </source>
</evidence>
<evidence type="ECO:0000313" key="11">
    <source>
        <dbReference type="Proteomes" id="UP001597059"/>
    </source>
</evidence>
<dbReference type="EMBL" id="JBHTMN010000003">
    <property type="protein sequence ID" value="MFD1382200.1"/>
    <property type="molecule type" value="Genomic_DNA"/>
</dbReference>
<comment type="catalytic activity">
    <reaction evidence="7 8">
        <text>L-2,4-diaminobutanoate + acetyl-CoA = (2S)-4-acetamido-2-aminobutanoate + CoA + H(+)</text>
        <dbReference type="Rhea" id="RHEA:16901"/>
        <dbReference type="ChEBI" id="CHEBI:15378"/>
        <dbReference type="ChEBI" id="CHEBI:57287"/>
        <dbReference type="ChEBI" id="CHEBI:57288"/>
        <dbReference type="ChEBI" id="CHEBI:58761"/>
        <dbReference type="ChEBI" id="CHEBI:58929"/>
        <dbReference type="EC" id="2.3.1.178"/>
    </reaction>
</comment>
<dbReference type="Pfam" id="PF00583">
    <property type="entry name" value="Acetyltransf_1"/>
    <property type="match status" value="1"/>
</dbReference>
<evidence type="ECO:0000256" key="2">
    <source>
        <dbReference type="ARBA" id="ARBA00010712"/>
    </source>
</evidence>
<evidence type="ECO:0000259" key="9">
    <source>
        <dbReference type="PROSITE" id="PS51186"/>
    </source>
</evidence>
<dbReference type="InterPro" id="IPR000182">
    <property type="entry name" value="GNAT_dom"/>
</dbReference>
<organism evidence="10 11">
    <name type="scientific">Rhodanobacter aciditrophus</name>
    <dbReference type="NCBI Taxonomy" id="1623218"/>
    <lineage>
        <taxon>Bacteria</taxon>
        <taxon>Pseudomonadati</taxon>
        <taxon>Pseudomonadota</taxon>
        <taxon>Gammaproteobacteria</taxon>
        <taxon>Lysobacterales</taxon>
        <taxon>Rhodanobacteraceae</taxon>
        <taxon>Rhodanobacter</taxon>
    </lineage>
</organism>
<feature type="domain" description="N-acetyltransferase" evidence="9">
    <location>
        <begin position="6"/>
        <end position="164"/>
    </location>
</feature>
<dbReference type="Proteomes" id="UP001597059">
    <property type="component" value="Unassembled WGS sequence"/>
</dbReference>
<keyword evidence="6 8" id="KW-0012">Acyltransferase</keyword>
<dbReference type="PANTHER" id="PTHR43072">
    <property type="entry name" value="N-ACETYLTRANSFERASE"/>
    <property type="match status" value="1"/>
</dbReference>
<evidence type="ECO:0000256" key="3">
    <source>
        <dbReference type="ARBA" id="ARBA00012355"/>
    </source>
</evidence>
<dbReference type="GO" id="GO:0033816">
    <property type="term" value="F:diaminobutyrate acetyltransferase activity"/>
    <property type="evidence" value="ECO:0007669"/>
    <property type="project" value="UniProtKB-EC"/>
</dbReference>
<comment type="similarity">
    <text evidence="2 8">Belongs to the acetyltransferase family. EctA subfamily.</text>
</comment>
<keyword evidence="5 8" id="KW-0808">Transferase</keyword>
<dbReference type="PROSITE" id="PS51186">
    <property type="entry name" value="GNAT"/>
    <property type="match status" value="1"/>
</dbReference>
<gene>
    <name evidence="8 10" type="primary">ectA</name>
    <name evidence="10" type="ORF">ACFQ45_02400</name>
</gene>